<proteinExistence type="predicted"/>
<organism evidence="1 2">
    <name type="scientific">Clostridium hominis</name>
    <dbReference type="NCBI Taxonomy" id="2763036"/>
    <lineage>
        <taxon>Bacteria</taxon>
        <taxon>Bacillati</taxon>
        <taxon>Bacillota</taxon>
        <taxon>Clostridia</taxon>
        <taxon>Eubacteriales</taxon>
        <taxon>Clostridiaceae</taxon>
        <taxon>Clostridium</taxon>
    </lineage>
</organism>
<reference evidence="1 2" key="1">
    <citation type="submission" date="2020-08" db="EMBL/GenBank/DDBJ databases">
        <title>Genome public.</title>
        <authorList>
            <person name="Liu C."/>
            <person name="Sun Q."/>
        </authorList>
    </citation>
    <scope>NUCLEOTIDE SEQUENCE [LARGE SCALE GENOMIC DNA]</scope>
    <source>
        <strain evidence="1 2">NSJ-6</strain>
    </source>
</reference>
<evidence type="ECO:0000313" key="1">
    <source>
        <dbReference type="EMBL" id="MBC5628643.1"/>
    </source>
</evidence>
<evidence type="ECO:0000313" key="2">
    <source>
        <dbReference type="Proteomes" id="UP000596929"/>
    </source>
</evidence>
<gene>
    <name evidence="1" type="ORF">H8S20_07050</name>
</gene>
<comment type="caution">
    <text evidence="1">The sequence shown here is derived from an EMBL/GenBank/DDBJ whole genome shotgun (WGS) entry which is preliminary data.</text>
</comment>
<sequence>MNISSLVESQLEKNKQILINHELPEYKLWVRKHLELHVKLGSIAEETKCYTYLENSSSSLNKDIIFKKYIDFLAHIISLGLYREYITDYEVQLKPNDYCLSDQFLNLYIDINDLIVSTSSDHFLTLLEDTLSLGVTLGYSEEDVKNSFIYRD</sequence>
<dbReference type="Proteomes" id="UP000596929">
    <property type="component" value="Unassembled WGS sequence"/>
</dbReference>
<protein>
    <submittedName>
        <fullName evidence="1">dUTP diphosphatase</fullName>
    </submittedName>
</protein>
<dbReference type="SUPFAM" id="SSF101386">
    <property type="entry name" value="all-alpha NTP pyrophosphatases"/>
    <property type="match status" value="1"/>
</dbReference>
<dbReference type="InterPro" id="IPR014871">
    <property type="entry name" value="dUTPase/dCTP_pyrophosphatase"/>
</dbReference>
<dbReference type="Pfam" id="PF08761">
    <property type="entry name" value="dUTPase_2"/>
    <property type="match status" value="1"/>
</dbReference>
<keyword evidence="2" id="KW-1185">Reference proteome</keyword>
<name>A0ABR7DD52_9CLOT</name>
<dbReference type="RefSeq" id="WP_032116780.1">
    <property type="nucleotide sequence ID" value="NZ_JACOOO010000013.1"/>
</dbReference>
<dbReference type="EMBL" id="JACOOO010000013">
    <property type="protein sequence ID" value="MBC5628643.1"/>
    <property type="molecule type" value="Genomic_DNA"/>
</dbReference>
<accession>A0ABR7DD52</accession>